<dbReference type="Gene3D" id="3.30.1540.10">
    <property type="entry name" value="formyl-coa transferase, domain 3"/>
    <property type="match status" value="1"/>
</dbReference>
<accession>A0A931CHT8</accession>
<dbReference type="PANTHER" id="PTHR48207">
    <property type="entry name" value="SUCCINATE--HYDROXYMETHYLGLUTARATE COA-TRANSFERASE"/>
    <property type="match status" value="1"/>
</dbReference>
<dbReference type="SUPFAM" id="SSF89796">
    <property type="entry name" value="CoA-transferase family III (CaiB/BaiF)"/>
    <property type="match status" value="1"/>
</dbReference>
<dbReference type="InterPro" id="IPR003673">
    <property type="entry name" value="CoA-Trfase_fam_III"/>
</dbReference>
<keyword evidence="3" id="KW-1185">Reference proteome</keyword>
<keyword evidence="1 2" id="KW-0808">Transferase</keyword>
<dbReference type="GO" id="GO:0008410">
    <property type="term" value="F:CoA-transferase activity"/>
    <property type="evidence" value="ECO:0007669"/>
    <property type="project" value="TreeGrafter"/>
</dbReference>
<comment type="caution">
    <text evidence="2">The sequence shown here is derived from an EMBL/GenBank/DDBJ whole genome shotgun (WGS) entry which is preliminary data.</text>
</comment>
<evidence type="ECO:0000256" key="1">
    <source>
        <dbReference type="ARBA" id="ARBA00022679"/>
    </source>
</evidence>
<evidence type="ECO:0000313" key="3">
    <source>
        <dbReference type="Proteomes" id="UP000598146"/>
    </source>
</evidence>
<dbReference type="Proteomes" id="UP000598146">
    <property type="component" value="Unassembled WGS sequence"/>
</dbReference>
<dbReference type="PANTHER" id="PTHR48207:SF3">
    <property type="entry name" value="SUCCINATE--HYDROXYMETHYLGLUTARATE COA-TRANSFERASE"/>
    <property type="match status" value="1"/>
</dbReference>
<dbReference type="Pfam" id="PF02515">
    <property type="entry name" value="CoA_transf_3"/>
    <property type="match status" value="1"/>
</dbReference>
<protein>
    <submittedName>
        <fullName evidence="2">CoA transferase</fullName>
    </submittedName>
</protein>
<reference evidence="2" key="1">
    <citation type="submission" date="2020-11" db="EMBL/GenBank/DDBJ databases">
        <title>Isolation and identification of active actinomycetes.</title>
        <authorList>
            <person name="Sun X."/>
        </authorList>
    </citation>
    <scope>NUCLEOTIDE SEQUENCE</scope>
    <source>
        <strain evidence="2">NEAU-A11</strain>
    </source>
</reference>
<dbReference type="InterPro" id="IPR050483">
    <property type="entry name" value="CoA-transferase_III_domain"/>
</dbReference>
<dbReference type="InterPro" id="IPR023606">
    <property type="entry name" value="CoA-Trfase_III_dom_1_sf"/>
</dbReference>
<dbReference type="InterPro" id="IPR044855">
    <property type="entry name" value="CoA-Trfase_III_dom3_sf"/>
</dbReference>
<dbReference type="EMBL" id="JADQTO010000046">
    <property type="protein sequence ID" value="MBG0568864.1"/>
    <property type="molecule type" value="Genomic_DNA"/>
</dbReference>
<gene>
    <name evidence="2" type="ORF">I4J89_46375</name>
</gene>
<evidence type="ECO:0000313" key="2">
    <source>
        <dbReference type="EMBL" id="MBG0568864.1"/>
    </source>
</evidence>
<dbReference type="AlphaFoldDB" id="A0A931CHT8"/>
<proteinExistence type="predicted"/>
<dbReference type="Gene3D" id="3.40.50.10540">
    <property type="entry name" value="Crotonobetainyl-coa:carnitine coa-transferase, domain 1"/>
    <property type="match status" value="1"/>
</dbReference>
<dbReference type="RefSeq" id="WP_196420627.1">
    <property type="nucleotide sequence ID" value="NZ_JADQTO010000046.1"/>
</dbReference>
<sequence length="377" mass="40537">MAQQLPPLDGLLVADFSRILAGPYATMLLADLGAQVIKVEGPAGDDTRTWMPPVRDGVSTYYLAINRNKRSIALDLKDPDDRAAARELARRADVVIENFKPGGLARFGLDYDTVAAGNQRVIYASITGFGSGAGADLPGYDLMVQAISGLMSLTGDTSGPAYRAGISVFDVMTGMHANIGILAALQHRERTGRGQHVEVNLLSSALSGLVNHSGGYVASGAVPYRMGNAHPSLFPYEPLPVADGELIVIAGNDGQFRKLCRVLDLPGLPEDPRFGRNQDRTANRDELRPILVERLVQRTRDEWFRELTAAGVPCAPINTIDGGVALAEELGLRPVVTAGDVPGVRNPITFSETPARYELPPPGLDEHGEEIRAWLRN</sequence>
<organism evidence="2 3">
    <name type="scientific">Actinoplanes aureus</name>
    <dbReference type="NCBI Taxonomy" id="2792083"/>
    <lineage>
        <taxon>Bacteria</taxon>
        <taxon>Bacillati</taxon>
        <taxon>Actinomycetota</taxon>
        <taxon>Actinomycetes</taxon>
        <taxon>Micromonosporales</taxon>
        <taxon>Micromonosporaceae</taxon>
        <taxon>Actinoplanes</taxon>
    </lineage>
</organism>
<name>A0A931CHT8_9ACTN</name>